<keyword evidence="1" id="KW-0812">Transmembrane</keyword>
<reference evidence="2 3" key="1">
    <citation type="submission" date="2019-09" db="EMBL/GenBank/DDBJ databases">
        <title>Parvibaculum sedimenti sp. nov., isolated from sediment.</title>
        <authorList>
            <person name="Wang Y."/>
        </authorList>
    </citation>
    <scope>NUCLEOTIDE SEQUENCE [LARGE SCALE GENOMIC DNA]</scope>
    <source>
        <strain evidence="2 3">HXT-9</strain>
    </source>
</reference>
<comment type="caution">
    <text evidence="2">The sequence shown here is derived from an EMBL/GenBank/DDBJ whole genome shotgun (WGS) entry which is preliminary data.</text>
</comment>
<keyword evidence="3" id="KW-1185">Reference proteome</keyword>
<feature type="transmembrane region" description="Helical" evidence="1">
    <location>
        <begin position="79"/>
        <end position="101"/>
    </location>
</feature>
<accession>A0A6N6VK19</accession>
<evidence type="ECO:0008006" key="4">
    <source>
        <dbReference type="Google" id="ProtNLM"/>
    </source>
</evidence>
<gene>
    <name evidence="2" type="ORF">F2P47_07395</name>
</gene>
<dbReference type="EMBL" id="WESC01000005">
    <property type="protein sequence ID" value="KAB7740860.1"/>
    <property type="molecule type" value="Genomic_DNA"/>
</dbReference>
<sequence>MQQLSVYLNQAVALAAQGFDTVNSMQGIIIAVVAAGLMRRYKQIIGWTIGATLVHEGANIVRRMLAHDASPLPNFGDLAYWKLVGIRLLGYLVAISVVYMVRRLVLRS</sequence>
<proteinExistence type="predicted"/>
<dbReference type="RefSeq" id="WP_152215702.1">
    <property type="nucleotide sequence ID" value="NZ_WESC01000005.1"/>
</dbReference>
<evidence type="ECO:0000313" key="3">
    <source>
        <dbReference type="Proteomes" id="UP000468901"/>
    </source>
</evidence>
<keyword evidence="1" id="KW-0472">Membrane</keyword>
<organism evidence="2 3">
    <name type="scientific">Parvibaculum sedimenti</name>
    <dbReference type="NCBI Taxonomy" id="2608632"/>
    <lineage>
        <taxon>Bacteria</taxon>
        <taxon>Pseudomonadati</taxon>
        <taxon>Pseudomonadota</taxon>
        <taxon>Alphaproteobacteria</taxon>
        <taxon>Hyphomicrobiales</taxon>
        <taxon>Parvibaculaceae</taxon>
        <taxon>Parvibaculum</taxon>
    </lineage>
</organism>
<evidence type="ECO:0000313" key="2">
    <source>
        <dbReference type="EMBL" id="KAB7740860.1"/>
    </source>
</evidence>
<name>A0A6N6VK19_9HYPH</name>
<keyword evidence="1" id="KW-1133">Transmembrane helix</keyword>
<protein>
    <recommendedName>
        <fullName evidence="4">CPBP family intramembrane metalloprotease</fullName>
    </recommendedName>
</protein>
<evidence type="ECO:0000256" key="1">
    <source>
        <dbReference type="SAM" id="Phobius"/>
    </source>
</evidence>
<dbReference type="AlphaFoldDB" id="A0A6N6VK19"/>
<dbReference type="Proteomes" id="UP000468901">
    <property type="component" value="Unassembled WGS sequence"/>
</dbReference>